<evidence type="ECO:0008006" key="3">
    <source>
        <dbReference type="Google" id="ProtNLM"/>
    </source>
</evidence>
<dbReference type="Pfam" id="PF13242">
    <property type="entry name" value="Hydrolase_like"/>
    <property type="match status" value="1"/>
</dbReference>
<proteinExistence type="predicted"/>
<dbReference type="Proteomes" id="UP000053237">
    <property type="component" value="Unassembled WGS sequence"/>
</dbReference>
<keyword evidence="2" id="KW-1185">Reference proteome</keyword>
<evidence type="ECO:0000313" key="2">
    <source>
        <dbReference type="Proteomes" id="UP000053237"/>
    </source>
</evidence>
<dbReference type="InterPro" id="IPR006357">
    <property type="entry name" value="HAD-SF_hydro_IIA"/>
</dbReference>
<dbReference type="OrthoDB" id="426235at2759"/>
<dbReference type="Gene3D" id="3.40.50.1000">
    <property type="entry name" value="HAD superfamily/HAD-like"/>
    <property type="match status" value="2"/>
</dbReference>
<reference evidence="1 2" key="1">
    <citation type="submission" date="2012-05" db="EMBL/GenBank/DDBJ databases">
        <title>Recombination and specialization in a pathogen metapopulation.</title>
        <authorList>
            <person name="Gardiner A."/>
            <person name="Kemen E."/>
            <person name="Schultz-Larsen T."/>
            <person name="MacLean D."/>
            <person name="Van Oosterhout C."/>
            <person name="Jones J.D.G."/>
        </authorList>
    </citation>
    <scope>NUCLEOTIDE SEQUENCE [LARGE SCALE GENOMIC DNA]</scope>
    <source>
        <strain evidence="1 2">Ac Nc2</strain>
    </source>
</reference>
<dbReference type="Pfam" id="PF13344">
    <property type="entry name" value="Hydrolase_6"/>
    <property type="match status" value="1"/>
</dbReference>
<dbReference type="InterPro" id="IPR036412">
    <property type="entry name" value="HAD-like_sf"/>
</dbReference>
<dbReference type="PANTHER" id="PTHR19288:SF90">
    <property type="entry name" value="OS08G0542600 PROTEIN"/>
    <property type="match status" value="1"/>
</dbReference>
<dbReference type="GO" id="GO:0016791">
    <property type="term" value="F:phosphatase activity"/>
    <property type="evidence" value="ECO:0007669"/>
    <property type="project" value="TreeGrafter"/>
</dbReference>
<protein>
    <recommendedName>
        <fullName evidence="3">TIGR01459 family HAD-type hydrolase</fullName>
    </recommendedName>
</protein>
<dbReference type="PANTHER" id="PTHR19288">
    <property type="entry name" value="4-NITROPHENYLPHOSPHATASE-RELATED"/>
    <property type="match status" value="1"/>
</dbReference>
<sequence>MQWLDGFNEIVAKYDVFILDQYGVLHNGNEPFDTALRCFNRLVGDKAVVILSNTSRRAVSVVPKLARFGFDSQKLIGCVTGGEEAWRFIQSNKHLQKCSLITHRFSDETYDKRQDSESIFYGFPSTRQLEIVPISEADFLLVEGSGTIMVSPDVSKKIEIDFTDTGNLYCNEVLSYLKQGKEANLMLLCTNPDLVSFGAEGKVNYMGGQIAKLYEEMGGKVLYFGKPEKASFESCVQLAKKSLSNTTSKPLRIVHVGDSLYHDIMGAQKSGIDSVFITSGIHRKELAQHVNNSSNMSQLEWLCRKYGVTPTYILNQFSW</sequence>
<gene>
    <name evidence="1" type="ORF">BN9_032960</name>
</gene>
<dbReference type="STRING" id="65357.A0A024G868"/>
<dbReference type="InterPro" id="IPR023214">
    <property type="entry name" value="HAD_sf"/>
</dbReference>
<comment type="caution">
    <text evidence="1">The sequence shown here is derived from an EMBL/GenBank/DDBJ whole genome shotgun (WGS) entry which is preliminary data.</text>
</comment>
<name>A0A024G868_9STRA</name>
<evidence type="ECO:0000313" key="1">
    <source>
        <dbReference type="EMBL" id="CCI42512.1"/>
    </source>
</evidence>
<dbReference type="GO" id="GO:0009507">
    <property type="term" value="C:chloroplast"/>
    <property type="evidence" value="ECO:0007669"/>
    <property type="project" value="TreeGrafter"/>
</dbReference>
<accession>A0A024G868</accession>
<dbReference type="InParanoid" id="A0A024G868"/>
<dbReference type="SUPFAM" id="SSF56784">
    <property type="entry name" value="HAD-like"/>
    <property type="match status" value="1"/>
</dbReference>
<dbReference type="AlphaFoldDB" id="A0A024G868"/>
<dbReference type="EMBL" id="CAIX01000035">
    <property type="protein sequence ID" value="CCI42512.1"/>
    <property type="molecule type" value="Genomic_DNA"/>
</dbReference>
<organism evidence="1 2">
    <name type="scientific">Albugo candida</name>
    <dbReference type="NCBI Taxonomy" id="65357"/>
    <lineage>
        <taxon>Eukaryota</taxon>
        <taxon>Sar</taxon>
        <taxon>Stramenopiles</taxon>
        <taxon>Oomycota</taxon>
        <taxon>Peronosporomycetes</taxon>
        <taxon>Albuginales</taxon>
        <taxon>Albuginaceae</taxon>
        <taxon>Albugo</taxon>
    </lineage>
</organism>